<organism evidence="1 2">
    <name type="scientific">Arthrobacter globiformis</name>
    <dbReference type="NCBI Taxonomy" id="1665"/>
    <lineage>
        <taxon>Bacteria</taxon>
        <taxon>Bacillati</taxon>
        <taxon>Actinomycetota</taxon>
        <taxon>Actinomycetes</taxon>
        <taxon>Micrococcales</taxon>
        <taxon>Micrococcaceae</taxon>
        <taxon>Arthrobacter</taxon>
    </lineage>
</organism>
<reference evidence="1 2" key="1">
    <citation type="submission" date="2018-04" db="EMBL/GenBank/DDBJ databases">
        <title>Bacteria isolated from cave deposits of Manipur.</title>
        <authorList>
            <person name="Sahoo D."/>
            <person name="Sarangthem I."/>
            <person name="Nandeibam J."/>
        </authorList>
    </citation>
    <scope>NUCLEOTIDE SEQUENCE [LARGE SCALE GENOMIC DNA]</scope>
    <source>
        <strain evidence="2">mrc11</strain>
    </source>
</reference>
<sequence>MNIERATADELYRLLLDVQDQLNELMADDRLSLARDAEQSYGTARNAVGVVVRHLDAARQVLAVLETTD</sequence>
<gene>
    <name evidence="1" type="ORF">DBZ45_10535</name>
</gene>
<dbReference type="RefSeq" id="WP_111903857.1">
    <property type="nucleotide sequence ID" value="NZ_QLNP01000074.1"/>
</dbReference>
<comment type="caution">
    <text evidence="1">The sequence shown here is derived from an EMBL/GenBank/DDBJ whole genome shotgun (WGS) entry which is preliminary data.</text>
</comment>
<dbReference type="EMBL" id="QLNP01000074">
    <property type="protein sequence ID" value="RAM37253.1"/>
    <property type="molecule type" value="Genomic_DNA"/>
</dbReference>
<dbReference type="AlphaFoldDB" id="A0A328HJR4"/>
<accession>A0A328HJR4</accession>
<dbReference type="OrthoDB" id="4954461at2"/>
<evidence type="ECO:0000313" key="2">
    <source>
        <dbReference type="Proteomes" id="UP000249166"/>
    </source>
</evidence>
<proteinExistence type="predicted"/>
<protein>
    <submittedName>
        <fullName evidence="1">Uncharacterized protein</fullName>
    </submittedName>
</protein>
<dbReference type="Proteomes" id="UP000249166">
    <property type="component" value="Unassembled WGS sequence"/>
</dbReference>
<evidence type="ECO:0000313" key="1">
    <source>
        <dbReference type="EMBL" id="RAM37253.1"/>
    </source>
</evidence>
<name>A0A328HJR4_ARTGO</name>